<dbReference type="EMBL" id="JANJYI010000002">
    <property type="protein sequence ID" value="KAK2659679.1"/>
    <property type="molecule type" value="Genomic_DNA"/>
</dbReference>
<dbReference type="Proteomes" id="UP001280121">
    <property type="component" value="Unassembled WGS sequence"/>
</dbReference>
<dbReference type="AlphaFoldDB" id="A0AAE0CQG3"/>
<protein>
    <submittedName>
        <fullName evidence="1">Uncharacterized protein</fullName>
    </submittedName>
</protein>
<reference evidence="1" key="1">
    <citation type="journal article" date="2023" name="Plant J.">
        <title>Genome sequences and population genomics provide insights into the demographic history, inbreeding, and mutation load of two 'living fossil' tree species of Dipteronia.</title>
        <authorList>
            <person name="Feng Y."/>
            <person name="Comes H.P."/>
            <person name="Chen J."/>
            <person name="Zhu S."/>
            <person name="Lu R."/>
            <person name="Zhang X."/>
            <person name="Li P."/>
            <person name="Qiu J."/>
            <person name="Olsen K.M."/>
            <person name="Qiu Y."/>
        </authorList>
    </citation>
    <scope>NUCLEOTIDE SEQUENCE</scope>
    <source>
        <strain evidence="1">KIB01</strain>
    </source>
</reference>
<accession>A0AAE0CQG3</accession>
<comment type="caution">
    <text evidence="1">The sequence shown here is derived from an EMBL/GenBank/DDBJ whole genome shotgun (WGS) entry which is preliminary data.</text>
</comment>
<gene>
    <name evidence="1" type="ORF">Ddye_006212</name>
</gene>
<evidence type="ECO:0000313" key="1">
    <source>
        <dbReference type="EMBL" id="KAK2659679.1"/>
    </source>
</evidence>
<organism evidence="1 2">
    <name type="scientific">Dipteronia dyeriana</name>
    <dbReference type="NCBI Taxonomy" id="168575"/>
    <lineage>
        <taxon>Eukaryota</taxon>
        <taxon>Viridiplantae</taxon>
        <taxon>Streptophyta</taxon>
        <taxon>Embryophyta</taxon>
        <taxon>Tracheophyta</taxon>
        <taxon>Spermatophyta</taxon>
        <taxon>Magnoliopsida</taxon>
        <taxon>eudicotyledons</taxon>
        <taxon>Gunneridae</taxon>
        <taxon>Pentapetalae</taxon>
        <taxon>rosids</taxon>
        <taxon>malvids</taxon>
        <taxon>Sapindales</taxon>
        <taxon>Sapindaceae</taxon>
        <taxon>Hippocastanoideae</taxon>
        <taxon>Acereae</taxon>
        <taxon>Dipteronia</taxon>
    </lineage>
</organism>
<proteinExistence type="predicted"/>
<keyword evidence="2" id="KW-1185">Reference proteome</keyword>
<evidence type="ECO:0000313" key="2">
    <source>
        <dbReference type="Proteomes" id="UP001280121"/>
    </source>
</evidence>
<name>A0AAE0CQG3_9ROSI</name>
<sequence>MSSSGGGMWKEKIGDSEMDERCWLESPSENHESCDEKFLCLCVEWLVMLYLENYEEAAMSDCSSASCPASKKSAATAYFDNARKQGTTEIKQHSNGKLNYDFLCKFSPKIPNSVEIEHIPTPESSTGD</sequence>